<accession>A0AA37SMT4</accession>
<dbReference type="Proteomes" id="UP001156708">
    <property type="component" value="Unassembled WGS sequence"/>
</dbReference>
<dbReference type="EMBL" id="BSNZ01000032">
    <property type="protein sequence ID" value="GLQ86084.1"/>
    <property type="molecule type" value="Genomic_DNA"/>
</dbReference>
<organism evidence="1 2">
    <name type="scientific">Gluconobacter sphaericus NBRC 12467</name>
    <dbReference type="NCBI Taxonomy" id="1307951"/>
    <lineage>
        <taxon>Bacteria</taxon>
        <taxon>Pseudomonadati</taxon>
        <taxon>Pseudomonadota</taxon>
        <taxon>Alphaproteobacteria</taxon>
        <taxon>Acetobacterales</taxon>
        <taxon>Acetobacteraceae</taxon>
        <taxon>Gluconobacter</taxon>
    </lineage>
</organism>
<evidence type="ECO:0000313" key="1">
    <source>
        <dbReference type="EMBL" id="GLQ86084.1"/>
    </source>
</evidence>
<dbReference type="AlphaFoldDB" id="A0AA37SMT4"/>
<proteinExistence type="predicted"/>
<keyword evidence="2" id="KW-1185">Reference proteome</keyword>
<name>A0AA37SMT4_9PROT</name>
<protein>
    <submittedName>
        <fullName evidence="1">Uncharacterized protein</fullName>
    </submittedName>
</protein>
<gene>
    <name evidence="1" type="ORF">GCM10007872_29940</name>
</gene>
<sequence>MSGKNLNAENSLSTVALMLQIGMNVDVTFAAFPALEAEELAYCMAPSTPHDPSAAILTEIRTIRAIQEIVVWKYELPDVDSCIPQWSTGQSGYFHRKETVWDVFKFSIENEWLPKYRKISMKSFIFM</sequence>
<reference evidence="2" key="1">
    <citation type="journal article" date="2019" name="Int. J. Syst. Evol. Microbiol.">
        <title>The Global Catalogue of Microorganisms (GCM) 10K type strain sequencing project: providing services to taxonomists for standard genome sequencing and annotation.</title>
        <authorList>
            <consortium name="The Broad Institute Genomics Platform"/>
            <consortium name="The Broad Institute Genome Sequencing Center for Infectious Disease"/>
            <person name="Wu L."/>
            <person name="Ma J."/>
        </authorList>
    </citation>
    <scope>NUCLEOTIDE SEQUENCE [LARGE SCALE GENOMIC DNA]</scope>
    <source>
        <strain evidence="2">NBRC 12467</strain>
    </source>
</reference>
<comment type="caution">
    <text evidence="1">The sequence shown here is derived from an EMBL/GenBank/DDBJ whole genome shotgun (WGS) entry which is preliminary data.</text>
</comment>
<evidence type="ECO:0000313" key="2">
    <source>
        <dbReference type="Proteomes" id="UP001156708"/>
    </source>
</evidence>